<reference evidence="1 2" key="1">
    <citation type="submission" date="2021-06" db="EMBL/GenBank/DDBJ databases">
        <title>Caerostris darwini draft genome.</title>
        <authorList>
            <person name="Kono N."/>
            <person name="Arakawa K."/>
        </authorList>
    </citation>
    <scope>NUCLEOTIDE SEQUENCE [LARGE SCALE GENOMIC DNA]</scope>
</reference>
<comment type="caution">
    <text evidence="1">The sequence shown here is derived from an EMBL/GenBank/DDBJ whole genome shotgun (WGS) entry which is preliminary data.</text>
</comment>
<evidence type="ECO:0008006" key="3">
    <source>
        <dbReference type="Google" id="ProtNLM"/>
    </source>
</evidence>
<sequence length="92" mass="10796">MHGVIQKRLYYGFLLSSSPKRWKTLIANSKSKILESLPSNSWHCVSYKENPVDIATRGINPQNLGSCRLWWHAPNFYHQDFDYWPLEDPTSE</sequence>
<protein>
    <recommendedName>
        <fullName evidence="3">Ycf15</fullName>
    </recommendedName>
</protein>
<dbReference type="Proteomes" id="UP001054837">
    <property type="component" value="Unassembled WGS sequence"/>
</dbReference>
<gene>
    <name evidence="1" type="ORF">CDAR_534761</name>
</gene>
<evidence type="ECO:0000313" key="2">
    <source>
        <dbReference type="Proteomes" id="UP001054837"/>
    </source>
</evidence>
<dbReference type="AlphaFoldDB" id="A0AAV4U8B7"/>
<name>A0AAV4U8B7_9ARAC</name>
<organism evidence="1 2">
    <name type="scientific">Caerostris darwini</name>
    <dbReference type="NCBI Taxonomy" id="1538125"/>
    <lineage>
        <taxon>Eukaryota</taxon>
        <taxon>Metazoa</taxon>
        <taxon>Ecdysozoa</taxon>
        <taxon>Arthropoda</taxon>
        <taxon>Chelicerata</taxon>
        <taxon>Arachnida</taxon>
        <taxon>Araneae</taxon>
        <taxon>Araneomorphae</taxon>
        <taxon>Entelegynae</taxon>
        <taxon>Araneoidea</taxon>
        <taxon>Araneidae</taxon>
        <taxon>Caerostris</taxon>
    </lineage>
</organism>
<evidence type="ECO:0000313" key="1">
    <source>
        <dbReference type="EMBL" id="GIY54014.1"/>
    </source>
</evidence>
<proteinExistence type="predicted"/>
<accession>A0AAV4U8B7</accession>
<keyword evidence="2" id="KW-1185">Reference proteome</keyword>
<dbReference type="EMBL" id="BPLQ01010854">
    <property type="protein sequence ID" value="GIY54014.1"/>
    <property type="molecule type" value="Genomic_DNA"/>
</dbReference>